<accession>A0ACD3B3F9</accession>
<sequence length="435" mass="48670">MHCGVLDLPVEVLLTIVELVRILDHGVGCGNSTGWPCDEICPHNSLKFLSLVCSGFRPLAQREHFSHITIGRQTPTQVTASCNLFLDLLNRQPTIAAYIRGILLIDREGPSNVQSQSWISSNSSSVADLLLQLPNLSAFHLHTSGLVLKWNHIPQDVLTAMYTVLRLPSLTALVLSGFKDLPIDLLDHCPNLQELRLVKSYLKRPSITDDRHFHGIPRDAPSTPSAPQIRLLQIIEGAPMTNFPFGCLNPPVAYNLCNLESFHMRSFLSDLTSVPMSEFKHLKSLDVECSSASCRYDPERYLDLSPHRFLESLYIRVPLMSDANVQWLAASLRSLSTPHSTLRSITVQLRAFARRFDFTDTTVFRDLSSAFAKLHAPVSVGGTQRCVLQSVVAEIVLYENTGLDMERVRSEIAWLGCESIFSFRIVPLAEIITWK</sequence>
<protein>
    <submittedName>
        <fullName evidence="1">Uncharacterized protein</fullName>
    </submittedName>
</protein>
<gene>
    <name evidence="1" type="ORF">BDN72DRAFT_837534</name>
</gene>
<dbReference type="EMBL" id="ML208297">
    <property type="protein sequence ID" value="TFK71482.1"/>
    <property type="molecule type" value="Genomic_DNA"/>
</dbReference>
<evidence type="ECO:0000313" key="1">
    <source>
        <dbReference type="EMBL" id="TFK71482.1"/>
    </source>
</evidence>
<proteinExistence type="predicted"/>
<keyword evidence="2" id="KW-1185">Reference proteome</keyword>
<dbReference type="Proteomes" id="UP000308600">
    <property type="component" value="Unassembled WGS sequence"/>
</dbReference>
<organism evidence="1 2">
    <name type="scientific">Pluteus cervinus</name>
    <dbReference type="NCBI Taxonomy" id="181527"/>
    <lineage>
        <taxon>Eukaryota</taxon>
        <taxon>Fungi</taxon>
        <taxon>Dikarya</taxon>
        <taxon>Basidiomycota</taxon>
        <taxon>Agaricomycotina</taxon>
        <taxon>Agaricomycetes</taxon>
        <taxon>Agaricomycetidae</taxon>
        <taxon>Agaricales</taxon>
        <taxon>Pluteineae</taxon>
        <taxon>Pluteaceae</taxon>
        <taxon>Pluteus</taxon>
    </lineage>
</organism>
<evidence type="ECO:0000313" key="2">
    <source>
        <dbReference type="Proteomes" id="UP000308600"/>
    </source>
</evidence>
<name>A0ACD3B3F9_9AGAR</name>
<reference evidence="1 2" key="1">
    <citation type="journal article" date="2019" name="Nat. Ecol. Evol.">
        <title>Megaphylogeny resolves global patterns of mushroom evolution.</title>
        <authorList>
            <person name="Varga T."/>
            <person name="Krizsan K."/>
            <person name="Foldi C."/>
            <person name="Dima B."/>
            <person name="Sanchez-Garcia M."/>
            <person name="Sanchez-Ramirez S."/>
            <person name="Szollosi G.J."/>
            <person name="Szarkandi J.G."/>
            <person name="Papp V."/>
            <person name="Albert L."/>
            <person name="Andreopoulos W."/>
            <person name="Angelini C."/>
            <person name="Antonin V."/>
            <person name="Barry K.W."/>
            <person name="Bougher N.L."/>
            <person name="Buchanan P."/>
            <person name="Buyck B."/>
            <person name="Bense V."/>
            <person name="Catcheside P."/>
            <person name="Chovatia M."/>
            <person name="Cooper J."/>
            <person name="Damon W."/>
            <person name="Desjardin D."/>
            <person name="Finy P."/>
            <person name="Geml J."/>
            <person name="Haridas S."/>
            <person name="Hughes K."/>
            <person name="Justo A."/>
            <person name="Karasinski D."/>
            <person name="Kautmanova I."/>
            <person name="Kiss B."/>
            <person name="Kocsube S."/>
            <person name="Kotiranta H."/>
            <person name="LaButti K.M."/>
            <person name="Lechner B.E."/>
            <person name="Liimatainen K."/>
            <person name="Lipzen A."/>
            <person name="Lukacs Z."/>
            <person name="Mihaltcheva S."/>
            <person name="Morgado L.N."/>
            <person name="Niskanen T."/>
            <person name="Noordeloos M.E."/>
            <person name="Ohm R.A."/>
            <person name="Ortiz-Santana B."/>
            <person name="Ovrebo C."/>
            <person name="Racz N."/>
            <person name="Riley R."/>
            <person name="Savchenko A."/>
            <person name="Shiryaev A."/>
            <person name="Soop K."/>
            <person name="Spirin V."/>
            <person name="Szebenyi C."/>
            <person name="Tomsovsky M."/>
            <person name="Tulloss R.E."/>
            <person name="Uehling J."/>
            <person name="Grigoriev I.V."/>
            <person name="Vagvolgyi C."/>
            <person name="Papp T."/>
            <person name="Martin F.M."/>
            <person name="Miettinen O."/>
            <person name="Hibbett D.S."/>
            <person name="Nagy L.G."/>
        </authorList>
    </citation>
    <scope>NUCLEOTIDE SEQUENCE [LARGE SCALE GENOMIC DNA]</scope>
    <source>
        <strain evidence="1 2">NL-1719</strain>
    </source>
</reference>